<dbReference type="PANTHER" id="PTHR46634">
    <property type="entry name" value="M REDUCTASE II SUBUNIT GAMMA, PUTATIVE (DUF3741)-RELATED"/>
    <property type="match status" value="1"/>
</dbReference>
<keyword evidence="3" id="KW-1185">Reference proteome</keyword>
<dbReference type="KEGG" id="peu:105116094"/>
<protein>
    <submittedName>
        <fullName evidence="4">Uncharacterized protein LOC105116094</fullName>
    </submittedName>
</protein>
<accession>A0AAJ6TIQ8</accession>
<organism evidence="3 4">
    <name type="scientific">Populus euphratica</name>
    <name type="common">Euphrates poplar</name>
    <dbReference type="NCBI Taxonomy" id="75702"/>
    <lineage>
        <taxon>Eukaryota</taxon>
        <taxon>Viridiplantae</taxon>
        <taxon>Streptophyta</taxon>
        <taxon>Embryophyta</taxon>
        <taxon>Tracheophyta</taxon>
        <taxon>Spermatophyta</taxon>
        <taxon>Magnoliopsida</taxon>
        <taxon>eudicotyledons</taxon>
        <taxon>Gunneridae</taxon>
        <taxon>Pentapetalae</taxon>
        <taxon>rosids</taxon>
        <taxon>fabids</taxon>
        <taxon>Malpighiales</taxon>
        <taxon>Salicaceae</taxon>
        <taxon>Saliceae</taxon>
        <taxon>Populus</taxon>
    </lineage>
</organism>
<feature type="non-terminal residue" evidence="4">
    <location>
        <position position="1"/>
    </location>
</feature>
<evidence type="ECO:0000256" key="1">
    <source>
        <dbReference type="SAM" id="MobiDB-lite"/>
    </source>
</evidence>
<evidence type="ECO:0000259" key="2">
    <source>
        <dbReference type="Pfam" id="PF14309"/>
    </source>
</evidence>
<dbReference type="GeneID" id="105116094"/>
<dbReference type="Proteomes" id="UP000694918">
    <property type="component" value="Unplaced"/>
</dbReference>
<name>A0AAJ6TIQ8_POPEU</name>
<dbReference type="Pfam" id="PF14309">
    <property type="entry name" value="DUF4378"/>
    <property type="match status" value="1"/>
</dbReference>
<evidence type="ECO:0000313" key="3">
    <source>
        <dbReference type="Proteomes" id="UP000694918"/>
    </source>
</evidence>
<proteinExistence type="predicted"/>
<gene>
    <name evidence="4" type="primary">LOC105116094</name>
</gene>
<feature type="region of interest" description="Disordered" evidence="1">
    <location>
        <begin position="1"/>
        <end position="29"/>
    </location>
</feature>
<dbReference type="InterPro" id="IPR025486">
    <property type="entry name" value="DUF4378"/>
</dbReference>
<dbReference type="RefSeq" id="XP_011011589.1">
    <property type="nucleotide sequence ID" value="XM_011013287.1"/>
</dbReference>
<evidence type="ECO:0000313" key="4">
    <source>
        <dbReference type="RefSeq" id="XP_011011589.1"/>
    </source>
</evidence>
<dbReference type="PANTHER" id="PTHR46634:SF3">
    <property type="entry name" value="M REDUCTASE II SUBUNIT GAMMA, PUTATIVE (DUF3741)-RELATED"/>
    <property type="match status" value="1"/>
</dbReference>
<feature type="domain" description="DUF4378" evidence="2">
    <location>
        <begin position="35"/>
        <end position="201"/>
    </location>
</feature>
<dbReference type="AlphaFoldDB" id="A0AAJ6TIQ8"/>
<reference evidence="4" key="1">
    <citation type="submission" date="2025-08" db="UniProtKB">
        <authorList>
            <consortium name="RefSeq"/>
        </authorList>
    </citation>
    <scope>IDENTIFICATION</scope>
</reference>
<sequence>LSQDDSRAETASPYPLKSSPSPVPSGAEEDEKDWFFLVQTLLTTAGLDSDLQLDSFFAGGHSPGSPLDSSLRDKYANLNDKELLLEAKPRSNGKLVFDSVNAALVEITGHGSGRSTKAVTCSGVQNWLVEGAQPRIIDYVWAQLKSWFCSDMRRTFGDGGDSNSLVVEMVVGKGWVDKMRVELDSLGNEIEGKLLDELVEEAVLDLTDKSAGLADKRFKSTCIIHWFDHQRAKMGLYCLVRDCWRSYYSYDSTVLLVRFQEKVSVLRCVYD</sequence>